<proteinExistence type="predicted"/>
<accession>A0A5C6U035</accession>
<dbReference type="Gene3D" id="1.10.510.10">
    <property type="entry name" value="Transferase(Phosphotransferase) domain 1"/>
    <property type="match status" value="1"/>
</dbReference>
<feature type="domain" description="Protein kinase" evidence="1">
    <location>
        <begin position="1"/>
        <end position="190"/>
    </location>
</feature>
<organism evidence="3 4">
    <name type="scientific">Piscinibacter aquaticus</name>
    <dbReference type="NCBI Taxonomy" id="392597"/>
    <lineage>
        <taxon>Bacteria</taxon>
        <taxon>Pseudomonadati</taxon>
        <taxon>Pseudomonadota</taxon>
        <taxon>Betaproteobacteria</taxon>
        <taxon>Burkholderiales</taxon>
        <taxon>Sphaerotilaceae</taxon>
        <taxon>Piscinibacter</taxon>
    </lineage>
</organism>
<dbReference type="PROSITE" id="PS50011">
    <property type="entry name" value="PROTEIN_KINASE_DOM"/>
    <property type="match status" value="1"/>
</dbReference>
<dbReference type="InterPro" id="IPR000719">
    <property type="entry name" value="Prot_kinase_dom"/>
</dbReference>
<dbReference type="EMBL" id="VOPW01000001">
    <property type="protein sequence ID" value="TXC66217.1"/>
    <property type="molecule type" value="Genomic_DNA"/>
</dbReference>
<dbReference type="PROSITE" id="PS51833">
    <property type="entry name" value="HDOD"/>
    <property type="match status" value="1"/>
</dbReference>
<dbReference type="AlphaFoldDB" id="A0A5C6U035"/>
<evidence type="ECO:0000259" key="1">
    <source>
        <dbReference type="PROSITE" id="PS50011"/>
    </source>
</evidence>
<evidence type="ECO:0000259" key="2">
    <source>
        <dbReference type="PROSITE" id="PS51833"/>
    </source>
</evidence>
<dbReference type="InterPro" id="IPR013976">
    <property type="entry name" value="HDOD"/>
</dbReference>
<comment type="caution">
    <text evidence="3">The sequence shown here is derived from an EMBL/GenBank/DDBJ whole genome shotgun (WGS) entry which is preliminary data.</text>
</comment>
<evidence type="ECO:0000313" key="3">
    <source>
        <dbReference type="EMBL" id="TXC66217.1"/>
    </source>
</evidence>
<reference evidence="3 4" key="1">
    <citation type="submission" date="2019-08" db="EMBL/GenBank/DDBJ databases">
        <authorList>
            <person name="Khan S.A."/>
            <person name="Jeon C.O."/>
            <person name="Jeong S.E."/>
        </authorList>
    </citation>
    <scope>NUCLEOTIDE SEQUENCE [LARGE SCALE GENOMIC DNA]</scope>
    <source>
        <strain evidence="4">IMCC1728</strain>
    </source>
</reference>
<dbReference type="GO" id="GO:0004672">
    <property type="term" value="F:protein kinase activity"/>
    <property type="evidence" value="ECO:0007669"/>
    <property type="project" value="InterPro"/>
</dbReference>
<protein>
    <submittedName>
        <fullName evidence="3">HDOD domain-containing protein</fullName>
    </submittedName>
</protein>
<dbReference type="Pfam" id="PF08668">
    <property type="entry name" value="HDOD"/>
    <property type="match status" value="1"/>
</dbReference>
<name>A0A5C6U035_9BURK</name>
<gene>
    <name evidence="3" type="ORF">FSC37_10760</name>
</gene>
<keyword evidence="4" id="KW-1185">Reference proteome</keyword>
<dbReference type="GO" id="GO:0005524">
    <property type="term" value="F:ATP binding"/>
    <property type="evidence" value="ECO:0007669"/>
    <property type="project" value="InterPro"/>
</dbReference>
<dbReference type="SUPFAM" id="SSF56112">
    <property type="entry name" value="Protein kinase-like (PK-like)"/>
    <property type="match status" value="1"/>
</dbReference>
<evidence type="ECO:0000313" key="4">
    <source>
        <dbReference type="Proteomes" id="UP000321832"/>
    </source>
</evidence>
<dbReference type="Pfam" id="PF00069">
    <property type="entry name" value="Pkinase"/>
    <property type="match status" value="1"/>
</dbReference>
<dbReference type="SUPFAM" id="SSF109604">
    <property type="entry name" value="HD-domain/PDEase-like"/>
    <property type="match status" value="1"/>
</dbReference>
<dbReference type="InterPro" id="IPR011009">
    <property type="entry name" value="Kinase-like_dom_sf"/>
</dbReference>
<dbReference type="Proteomes" id="UP000321832">
    <property type="component" value="Unassembled WGS sequence"/>
</dbReference>
<sequence>MQDHWPYVACDRALGVTLGEWLAAQPPQSPMELTGLLCRALQGLAFAHEAGVVHHDLQPFHLIVSPQGQLRVAAFGAVEQAPALAGPTSERGMAVDAAALRAQRDGAQRDVLALGVLLHQLLSGAPVLDEPDIGLVIARMQPQGRDLVRLPWSTPQPVPEGLRAIANRCTATQERQRYHSARTLLRARGLARGRGQGAGRSDRAADRPAAHRWPLAGIAGHHAALARLSLTDNQRTDEMAELLLQDLALCFELLRTVNSAQVRGTQVAGNGPVLTLRRAIALLGVDGVRAAANSLRPWPGPMSEPAAAAMARLINIVRPAGHAAQALRPPGYDAEVVFLVAVLQNLGRLLVQYHFPEESEQIRQLMQPVPPPQPGGTEHPG</sequence>
<feature type="domain" description="HDOD" evidence="2">
    <location>
        <begin position="215"/>
        <end position="381"/>
    </location>
</feature>
<dbReference type="Gene3D" id="1.10.3210.10">
    <property type="entry name" value="Hypothetical protein af1432"/>
    <property type="match status" value="1"/>
</dbReference>